<sequence>MVQAGVFLLGDKQPRWYTCCRCLHIKFALFLVILLVTALEALEAALYIFSERFVFDSYGQALYDAFEYLVLVTLIYAWIKEKAIFLAPYIAQMMIITIALAMMAFQWMFVFFFPFSRQAEQYIQDTTMDRLSRMGVFFICSLVAVMMLMISVWFLHVGCLSYVYFENQERKRKTAESARAQEAAQGQTVRVLVDQDQHAANKPEGSAPSTTIQTTGNFANPNFTIASDDEEDDLFRQTKSKKNPPIA</sequence>
<dbReference type="AlphaFoldDB" id="A0AA36CVT0"/>
<organism evidence="3 4">
    <name type="scientific">Mesorhabditis spiculigera</name>
    <dbReference type="NCBI Taxonomy" id="96644"/>
    <lineage>
        <taxon>Eukaryota</taxon>
        <taxon>Metazoa</taxon>
        <taxon>Ecdysozoa</taxon>
        <taxon>Nematoda</taxon>
        <taxon>Chromadorea</taxon>
        <taxon>Rhabditida</taxon>
        <taxon>Rhabditina</taxon>
        <taxon>Rhabditomorpha</taxon>
        <taxon>Rhabditoidea</taxon>
        <taxon>Rhabditidae</taxon>
        <taxon>Mesorhabditinae</taxon>
        <taxon>Mesorhabditis</taxon>
    </lineage>
</organism>
<feature type="non-terminal residue" evidence="3">
    <location>
        <position position="247"/>
    </location>
</feature>
<evidence type="ECO:0000313" key="3">
    <source>
        <dbReference type="EMBL" id="CAJ0576221.1"/>
    </source>
</evidence>
<feature type="region of interest" description="Disordered" evidence="1">
    <location>
        <begin position="198"/>
        <end position="247"/>
    </location>
</feature>
<dbReference type="Proteomes" id="UP001177023">
    <property type="component" value="Unassembled WGS sequence"/>
</dbReference>
<keyword evidence="4" id="KW-1185">Reference proteome</keyword>
<evidence type="ECO:0000256" key="1">
    <source>
        <dbReference type="SAM" id="MobiDB-lite"/>
    </source>
</evidence>
<reference evidence="3" key="1">
    <citation type="submission" date="2023-06" db="EMBL/GenBank/DDBJ databases">
        <authorList>
            <person name="Delattre M."/>
        </authorList>
    </citation>
    <scope>NUCLEOTIDE SEQUENCE</scope>
    <source>
        <strain evidence="3">AF72</strain>
    </source>
</reference>
<keyword evidence="2" id="KW-0812">Transmembrane</keyword>
<feature type="transmembrane region" description="Helical" evidence="2">
    <location>
        <begin position="61"/>
        <end position="79"/>
    </location>
</feature>
<keyword evidence="2" id="KW-1133">Transmembrane helix</keyword>
<feature type="compositionally biased region" description="Basic residues" evidence="1">
    <location>
        <begin position="238"/>
        <end position="247"/>
    </location>
</feature>
<feature type="compositionally biased region" description="Polar residues" evidence="1">
    <location>
        <begin position="207"/>
        <end position="225"/>
    </location>
</feature>
<evidence type="ECO:0000256" key="2">
    <source>
        <dbReference type="SAM" id="Phobius"/>
    </source>
</evidence>
<comment type="caution">
    <text evidence="3">The sequence shown here is derived from an EMBL/GenBank/DDBJ whole genome shotgun (WGS) entry which is preliminary data.</text>
</comment>
<proteinExistence type="predicted"/>
<evidence type="ECO:0000313" key="4">
    <source>
        <dbReference type="Proteomes" id="UP001177023"/>
    </source>
</evidence>
<feature type="transmembrane region" description="Helical" evidence="2">
    <location>
        <begin position="27"/>
        <end position="49"/>
    </location>
</feature>
<keyword evidence="2" id="KW-0472">Membrane</keyword>
<protein>
    <submittedName>
        <fullName evidence="3">Uncharacterized protein</fullName>
    </submittedName>
</protein>
<feature type="transmembrane region" description="Helical" evidence="2">
    <location>
        <begin position="135"/>
        <end position="165"/>
    </location>
</feature>
<dbReference type="EMBL" id="CATQJA010002643">
    <property type="protein sequence ID" value="CAJ0576221.1"/>
    <property type="molecule type" value="Genomic_DNA"/>
</dbReference>
<name>A0AA36CVT0_9BILA</name>
<gene>
    <name evidence="3" type="ORF">MSPICULIGERA_LOCUS14517</name>
</gene>
<feature type="transmembrane region" description="Helical" evidence="2">
    <location>
        <begin position="91"/>
        <end position="115"/>
    </location>
</feature>
<accession>A0AA36CVT0</accession>